<proteinExistence type="predicted"/>
<dbReference type="Pfam" id="PF11578">
    <property type="entry name" value="DUF3237"/>
    <property type="match status" value="1"/>
</dbReference>
<dbReference type="PANTHER" id="PTHR37315">
    <property type="entry name" value="UPF0311 PROTEIN BLR7842"/>
    <property type="match status" value="1"/>
</dbReference>
<organism evidence="1 2">
    <name type="scientific">Gonapodya prolifera (strain JEL478)</name>
    <name type="common">Monoblepharis prolifera</name>
    <dbReference type="NCBI Taxonomy" id="1344416"/>
    <lineage>
        <taxon>Eukaryota</taxon>
        <taxon>Fungi</taxon>
        <taxon>Fungi incertae sedis</taxon>
        <taxon>Chytridiomycota</taxon>
        <taxon>Chytridiomycota incertae sedis</taxon>
        <taxon>Monoblepharidomycetes</taxon>
        <taxon>Monoblepharidales</taxon>
        <taxon>Gonapodyaceae</taxon>
        <taxon>Gonapodya</taxon>
    </lineage>
</organism>
<dbReference type="PANTHER" id="PTHR37315:SF1">
    <property type="entry name" value="UPF0311 PROTEIN BLR7842"/>
    <property type="match status" value="1"/>
</dbReference>
<dbReference type="InterPro" id="IPR020915">
    <property type="entry name" value="UPF0311"/>
</dbReference>
<dbReference type="AlphaFoldDB" id="A0A139AQ41"/>
<dbReference type="OrthoDB" id="2544694at2759"/>
<protein>
    <submittedName>
        <fullName evidence="1">Uncharacterized protein</fullName>
    </submittedName>
</protein>
<dbReference type="EMBL" id="KQ965741">
    <property type="protein sequence ID" value="KXS18774.1"/>
    <property type="molecule type" value="Genomic_DNA"/>
</dbReference>
<evidence type="ECO:0000313" key="1">
    <source>
        <dbReference type="EMBL" id="KXS18774.1"/>
    </source>
</evidence>
<evidence type="ECO:0000313" key="2">
    <source>
        <dbReference type="Proteomes" id="UP000070544"/>
    </source>
</evidence>
<gene>
    <name evidence="1" type="ORF">M427DRAFT_199228</name>
</gene>
<dbReference type="Proteomes" id="UP000070544">
    <property type="component" value="Unassembled WGS sequence"/>
</dbReference>
<accession>A0A139AQ41</accession>
<reference evidence="1 2" key="1">
    <citation type="journal article" date="2015" name="Genome Biol. Evol.">
        <title>Phylogenomic analyses indicate that early fungi evolved digesting cell walls of algal ancestors of land plants.</title>
        <authorList>
            <person name="Chang Y."/>
            <person name="Wang S."/>
            <person name="Sekimoto S."/>
            <person name="Aerts A.L."/>
            <person name="Choi C."/>
            <person name="Clum A."/>
            <person name="LaButti K.M."/>
            <person name="Lindquist E.A."/>
            <person name="Yee Ngan C."/>
            <person name="Ohm R.A."/>
            <person name="Salamov A.A."/>
            <person name="Grigoriev I.V."/>
            <person name="Spatafora J.W."/>
            <person name="Berbee M.L."/>
        </authorList>
    </citation>
    <scope>NUCLEOTIDE SEQUENCE [LARGE SCALE GENOMIC DNA]</scope>
    <source>
        <strain evidence="1 2">JEL478</strain>
    </source>
</reference>
<dbReference type="Gene3D" id="2.40.160.20">
    <property type="match status" value="1"/>
</dbReference>
<dbReference type="STRING" id="1344416.A0A139AQ41"/>
<name>A0A139AQ41_GONPJ</name>
<sequence length="167" mass="17698">MAANARVDQIAQQLGVAPLQSRLLFKMALTTSPGKPTVVGKTPSGSRFIAGVEGGTVDGIVKGTVIGPAGDWVQQRSDGVNVIDVRLTIITSDTNEAIYMYYGGYLLPGKAHAELKTKGVMVDAEQVRMSARFETSSTKYGWLNSVVAVGRGKAFAGGANYDVFQLQ</sequence>
<keyword evidence="2" id="KW-1185">Reference proteome</keyword>